<dbReference type="SUPFAM" id="SSF53335">
    <property type="entry name" value="S-adenosyl-L-methionine-dependent methyltransferases"/>
    <property type="match status" value="1"/>
</dbReference>
<protein>
    <submittedName>
        <fullName evidence="2">Unannotated protein</fullName>
    </submittedName>
</protein>
<evidence type="ECO:0000313" key="2">
    <source>
        <dbReference type="EMBL" id="CAB4963851.1"/>
    </source>
</evidence>
<reference evidence="2" key="1">
    <citation type="submission" date="2020-05" db="EMBL/GenBank/DDBJ databases">
        <authorList>
            <person name="Chiriac C."/>
            <person name="Salcher M."/>
            <person name="Ghai R."/>
            <person name="Kavagutti S V."/>
        </authorList>
    </citation>
    <scope>NUCLEOTIDE SEQUENCE</scope>
</reference>
<accession>A0A6J7L705</accession>
<dbReference type="EMBL" id="CAFBMW010000044">
    <property type="protein sequence ID" value="CAB4963851.1"/>
    <property type="molecule type" value="Genomic_DNA"/>
</dbReference>
<dbReference type="InterPro" id="IPR013216">
    <property type="entry name" value="Methyltransf_11"/>
</dbReference>
<sequence>MSVDPALSRRPLHLELGCGSSKRSAKSVGIDLLEAPGVDIVGDALSVLRALDDGSVTSVYSQDFLEHLDDPLALLIEATRVLEPGGVFDAVVPHFSNPAYYSDPTHRTPFGLYTFSYWVRSTPFTRQVPHYIDPLPLDLVSARLVFKSHRPFYVRHALKKATSAWVNASTWTQELYEEHLCWLMPCYEVHYVLRRA</sequence>
<gene>
    <name evidence="2" type="ORF">UFOPK3662_03481</name>
</gene>
<dbReference type="Gene3D" id="3.40.50.150">
    <property type="entry name" value="Vaccinia Virus protein VP39"/>
    <property type="match status" value="1"/>
</dbReference>
<evidence type="ECO:0000259" key="1">
    <source>
        <dbReference type="Pfam" id="PF08241"/>
    </source>
</evidence>
<organism evidence="2">
    <name type="scientific">freshwater metagenome</name>
    <dbReference type="NCBI Taxonomy" id="449393"/>
    <lineage>
        <taxon>unclassified sequences</taxon>
        <taxon>metagenomes</taxon>
        <taxon>ecological metagenomes</taxon>
    </lineage>
</organism>
<dbReference type="Pfam" id="PF08241">
    <property type="entry name" value="Methyltransf_11"/>
    <property type="match status" value="1"/>
</dbReference>
<feature type="domain" description="Methyltransferase type 11" evidence="1">
    <location>
        <begin position="40"/>
        <end position="88"/>
    </location>
</feature>
<dbReference type="AlphaFoldDB" id="A0A6J7L705"/>
<dbReference type="InterPro" id="IPR029063">
    <property type="entry name" value="SAM-dependent_MTases_sf"/>
</dbReference>
<name>A0A6J7L705_9ZZZZ</name>
<proteinExistence type="predicted"/>
<dbReference type="GO" id="GO:0008757">
    <property type="term" value="F:S-adenosylmethionine-dependent methyltransferase activity"/>
    <property type="evidence" value="ECO:0007669"/>
    <property type="project" value="InterPro"/>
</dbReference>
<dbReference type="CDD" id="cd02440">
    <property type="entry name" value="AdoMet_MTases"/>
    <property type="match status" value="1"/>
</dbReference>